<sequence>MKHLYKILIIVVIVVGGMYVLSIDKSYKEQLSELKQENQGLKQENNRLKAEKKYLQTLQVNDDGENGYYTWPNLVEKAEGLVEASEGNFKKSWALYLIKESQKFDIDPYIVFELLKVETGGTFNPELVGPETKYGHAYGIAQFMKNTAPWIADMAGLPYKDELLFDPYYSMQLSIVYLDFLYHQYENWDETLTAYHRGIQGLKTYKKNNGHAKSDYAVTIQTNAKAHPTIAMAN</sequence>
<keyword evidence="5" id="KW-1185">Reference proteome</keyword>
<dbReference type="EMBL" id="JAFBDR010000001">
    <property type="protein sequence ID" value="MBM7569646.1"/>
    <property type="molecule type" value="Genomic_DNA"/>
</dbReference>
<evidence type="ECO:0000256" key="1">
    <source>
        <dbReference type="SAM" id="Coils"/>
    </source>
</evidence>
<evidence type="ECO:0000259" key="3">
    <source>
        <dbReference type="Pfam" id="PF01464"/>
    </source>
</evidence>
<feature type="coiled-coil region" evidence="1">
    <location>
        <begin position="24"/>
        <end position="61"/>
    </location>
</feature>
<proteinExistence type="predicted"/>
<reference evidence="4 5" key="1">
    <citation type="submission" date="2021-01" db="EMBL/GenBank/DDBJ databases">
        <title>Genomic Encyclopedia of Type Strains, Phase IV (KMG-IV): sequencing the most valuable type-strain genomes for metagenomic binning, comparative biology and taxonomic classification.</title>
        <authorList>
            <person name="Goeker M."/>
        </authorList>
    </citation>
    <scope>NUCLEOTIDE SEQUENCE [LARGE SCALE GENOMIC DNA]</scope>
    <source>
        <strain evidence="4 5">DSM 23711</strain>
    </source>
</reference>
<accession>A0ABS2MUT3</accession>
<protein>
    <submittedName>
        <fullName evidence="4">Soluble lytic murein transglycosylase-like protein</fullName>
    </submittedName>
</protein>
<keyword evidence="1" id="KW-0175">Coiled coil</keyword>
<organism evidence="4 5">
    <name type="scientific">Aquibacillus albus</name>
    <dbReference type="NCBI Taxonomy" id="1168171"/>
    <lineage>
        <taxon>Bacteria</taxon>
        <taxon>Bacillati</taxon>
        <taxon>Bacillota</taxon>
        <taxon>Bacilli</taxon>
        <taxon>Bacillales</taxon>
        <taxon>Bacillaceae</taxon>
        <taxon>Aquibacillus</taxon>
    </lineage>
</organism>
<dbReference type="InterPro" id="IPR023346">
    <property type="entry name" value="Lysozyme-like_dom_sf"/>
</dbReference>
<gene>
    <name evidence="4" type="ORF">JOC48_000115</name>
</gene>
<evidence type="ECO:0000313" key="4">
    <source>
        <dbReference type="EMBL" id="MBM7569646.1"/>
    </source>
</evidence>
<dbReference type="InterPro" id="IPR008258">
    <property type="entry name" value="Transglycosylase_SLT_dom_1"/>
</dbReference>
<evidence type="ECO:0000256" key="2">
    <source>
        <dbReference type="SAM" id="Phobius"/>
    </source>
</evidence>
<feature type="transmembrane region" description="Helical" evidence="2">
    <location>
        <begin position="7"/>
        <end position="23"/>
    </location>
</feature>
<name>A0ABS2MUT3_9BACI</name>
<dbReference type="CDD" id="cd14686">
    <property type="entry name" value="bZIP"/>
    <property type="match status" value="1"/>
</dbReference>
<keyword evidence="2" id="KW-0472">Membrane</keyword>
<dbReference type="Pfam" id="PF01464">
    <property type="entry name" value="SLT"/>
    <property type="match status" value="1"/>
</dbReference>
<keyword evidence="2" id="KW-0812">Transmembrane</keyword>
<feature type="domain" description="Transglycosylase SLT" evidence="3">
    <location>
        <begin position="96"/>
        <end position="215"/>
    </location>
</feature>
<evidence type="ECO:0000313" key="5">
    <source>
        <dbReference type="Proteomes" id="UP001296943"/>
    </source>
</evidence>
<keyword evidence="2" id="KW-1133">Transmembrane helix</keyword>
<dbReference type="Gene3D" id="1.10.530.10">
    <property type="match status" value="1"/>
</dbReference>
<dbReference type="Proteomes" id="UP001296943">
    <property type="component" value="Unassembled WGS sequence"/>
</dbReference>
<comment type="caution">
    <text evidence="4">The sequence shown here is derived from an EMBL/GenBank/DDBJ whole genome shotgun (WGS) entry which is preliminary data.</text>
</comment>
<dbReference type="SUPFAM" id="SSF53955">
    <property type="entry name" value="Lysozyme-like"/>
    <property type="match status" value="1"/>
</dbReference>
<dbReference type="RefSeq" id="WP_204497099.1">
    <property type="nucleotide sequence ID" value="NZ_JAFBDR010000001.1"/>
</dbReference>